<accession>A0A0E0M5R9</accession>
<dbReference type="AlphaFoldDB" id="A0A0E0M5R9"/>
<proteinExistence type="predicted"/>
<sequence>MTAAELRGVDDSGHVVVTDVAKLDAASTMVVAKLGAASMTTLRIGRKSTKCSKGGPSSLRTAFADESELESKCPLAGKGIVAKGMGVAKPLRPQPLAPYLTSIVAKGMAMAKGSRG</sequence>
<name>A0A0E0M5R9_ORYPU</name>
<dbReference type="EnsemblPlants" id="OPUNC10G02800.1">
    <property type="protein sequence ID" value="OPUNC10G02800.1"/>
    <property type="gene ID" value="OPUNC10G02800"/>
</dbReference>
<organism evidence="1">
    <name type="scientific">Oryza punctata</name>
    <name type="common">Red rice</name>
    <dbReference type="NCBI Taxonomy" id="4537"/>
    <lineage>
        <taxon>Eukaryota</taxon>
        <taxon>Viridiplantae</taxon>
        <taxon>Streptophyta</taxon>
        <taxon>Embryophyta</taxon>
        <taxon>Tracheophyta</taxon>
        <taxon>Spermatophyta</taxon>
        <taxon>Magnoliopsida</taxon>
        <taxon>Liliopsida</taxon>
        <taxon>Poales</taxon>
        <taxon>Poaceae</taxon>
        <taxon>BOP clade</taxon>
        <taxon>Oryzoideae</taxon>
        <taxon>Oryzeae</taxon>
        <taxon>Oryzinae</taxon>
        <taxon>Oryza</taxon>
    </lineage>
</organism>
<protein>
    <submittedName>
        <fullName evidence="1">Uncharacterized protein</fullName>
    </submittedName>
</protein>
<evidence type="ECO:0000313" key="2">
    <source>
        <dbReference type="Proteomes" id="UP000026962"/>
    </source>
</evidence>
<dbReference type="Proteomes" id="UP000026962">
    <property type="component" value="Chromosome 10"/>
</dbReference>
<evidence type="ECO:0000313" key="1">
    <source>
        <dbReference type="EnsemblPlants" id="OPUNC10G02800.1"/>
    </source>
</evidence>
<reference evidence="1" key="2">
    <citation type="submission" date="2018-05" db="EMBL/GenBank/DDBJ databases">
        <title>OpunRS2 (Oryza punctata Reference Sequence Version 2).</title>
        <authorList>
            <person name="Zhang J."/>
            <person name="Kudrna D."/>
            <person name="Lee S."/>
            <person name="Talag J."/>
            <person name="Welchert J."/>
            <person name="Wing R.A."/>
        </authorList>
    </citation>
    <scope>NUCLEOTIDE SEQUENCE [LARGE SCALE GENOMIC DNA]</scope>
</reference>
<dbReference type="HOGENOM" id="CLU_2100875_0_0_1"/>
<dbReference type="Gramene" id="OPUNC10G02800.1">
    <property type="protein sequence ID" value="OPUNC10G02800.1"/>
    <property type="gene ID" value="OPUNC10G02800"/>
</dbReference>
<reference evidence="1" key="1">
    <citation type="submission" date="2015-04" db="UniProtKB">
        <authorList>
            <consortium name="EnsemblPlants"/>
        </authorList>
    </citation>
    <scope>IDENTIFICATION</scope>
</reference>
<keyword evidence="2" id="KW-1185">Reference proteome</keyword>